<feature type="transmembrane region" description="Helical" evidence="9">
    <location>
        <begin position="361"/>
        <end position="386"/>
    </location>
</feature>
<dbReference type="NCBIfam" id="NF007484">
    <property type="entry name" value="PRK10077.1"/>
    <property type="match status" value="1"/>
</dbReference>
<evidence type="ECO:0000256" key="5">
    <source>
        <dbReference type="ARBA" id="ARBA00022692"/>
    </source>
</evidence>
<proteinExistence type="inferred from homology"/>
<evidence type="ECO:0000256" key="3">
    <source>
        <dbReference type="ARBA" id="ARBA00022448"/>
    </source>
</evidence>
<keyword evidence="6 9" id="KW-1133">Transmembrane helix</keyword>
<dbReference type="InterPro" id="IPR036259">
    <property type="entry name" value="MFS_trans_sf"/>
</dbReference>
<dbReference type="NCBIfam" id="TIGR00879">
    <property type="entry name" value="SP"/>
    <property type="match status" value="1"/>
</dbReference>
<sequence length="472" mass="51440">MKTSTNTFFLWKLTLVATLGGLLFGYDTAVISGTVSSLEHFFVLPFGLSETASNARLGFLVSSALIGCIIGGIFGGVISKILGRKKGLILAASLFLISAIGSAIPEVFVKPIGEGDHTFMYIFIVYRIIGGIGVGLASMLSPLYIAEISPANKRGKLVSMNQFAIIFGMLVVYFVNYFISSQGDDSWLNTVGWRWMFASEIIPASLFLFFLLFVPDTPRSLVLKSNPKKALDVLIKVNGVDNAPVILNQIKSTVTNHSAKLFSYGVPIIIIGVLLSVFQQFVGINVVLYYAPEIFKSMGSGTDVALLQTIIVGAINLLFTVLAIQTVDKFGRKPLMIIGAVSMAIAMFALGTAFYTTSLGVFALVCMLVYVAGFAMSWGPVAWVLLSEIFPNSIRGKALAVAVAAQWIANYFVSWTFPMMDKNSYLVEKFNHGFAYCVYGLMGVLAALFVWKFIPETKGKTLEEMNDLWTKK</sequence>
<protein>
    <submittedName>
        <fullName evidence="11">D-xylose transporter XylE</fullName>
    </submittedName>
</protein>
<feature type="domain" description="Major facilitator superfamily (MFS) profile" evidence="10">
    <location>
        <begin position="13"/>
        <end position="458"/>
    </location>
</feature>
<dbReference type="InterPro" id="IPR050820">
    <property type="entry name" value="MFS_Sugar_Transporter"/>
</dbReference>
<evidence type="ECO:0000256" key="4">
    <source>
        <dbReference type="ARBA" id="ARBA00022475"/>
    </source>
</evidence>
<dbReference type="EMBL" id="ARZX01000019">
    <property type="protein sequence ID" value="EWH12673.1"/>
    <property type="molecule type" value="Genomic_DNA"/>
</dbReference>
<reference evidence="11 12" key="1">
    <citation type="journal article" date="2014" name="Genome Announc.">
        <title>Draft Genome Sequence of the Carrageenan-Degrading Bacterium Cellulophaga sp. Strain KL-A, Isolated from Decaying Marine Algae.</title>
        <authorList>
            <person name="Shan D."/>
            <person name="Ying J."/>
            <person name="Li X."/>
            <person name="Gao Z."/>
            <person name="Wei G."/>
            <person name="Shao Z."/>
        </authorList>
    </citation>
    <scope>NUCLEOTIDE SEQUENCE [LARGE SCALE GENOMIC DNA]</scope>
    <source>
        <strain evidence="11 12">KL-A</strain>
    </source>
</reference>
<feature type="transmembrane region" description="Helical" evidence="9">
    <location>
        <begin position="398"/>
        <end position="417"/>
    </location>
</feature>
<gene>
    <name evidence="11" type="primary">xylE</name>
    <name evidence="11" type="ORF">KLA_13699</name>
</gene>
<dbReference type="PROSITE" id="PS00217">
    <property type="entry name" value="SUGAR_TRANSPORT_2"/>
    <property type="match status" value="1"/>
</dbReference>
<keyword evidence="3 8" id="KW-0813">Transport</keyword>
<evidence type="ECO:0000256" key="6">
    <source>
        <dbReference type="ARBA" id="ARBA00022989"/>
    </source>
</evidence>
<dbReference type="PANTHER" id="PTHR48023">
    <property type="entry name" value="D-XYLOSE-PROTON SYMPORTER-LIKE 2"/>
    <property type="match status" value="1"/>
</dbReference>
<feature type="transmembrane region" description="Helical" evidence="9">
    <location>
        <begin position="56"/>
        <end position="76"/>
    </location>
</feature>
<dbReference type="PROSITE" id="PS50850">
    <property type="entry name" value="MFS"/>
    <property type="match status" value="1"/>
</dbReference>
<evidence type="ECO:0000256" key="9">
    <source>
        <dbReference type="SAM" id="Phobius"/>
    </source>
</evidence>
<dbReference type="InterPro" id="IPR003663">
    <property type="entry name" value="Sugar/inositol_transpt"/>
</dbReference>
<evidence type="ECO:0000256" key="2">
    <source>
        <dbReference type="ARBA" id="ARBA00010992"/>
    </source>
</evidence>
<dbReference type="Pfam" id="PF00083">
    <property type="entry name" value="Sugar_tr"/>
    <property type="match status" value="1"/>
</dbReference>
<comment type="similarity">
    <text evidence="2 8">Belongs to the major facilitator superfamily. Sugar transporter (TC 2.A.1.1) family.</text>
</comment>
<evidence type="ECO:0000313" key="12">
    <source>
        <dbReference type="Proteomes" id="UP000019275"/>
    </source>
</evidence>
<accession>A0ABN0RLK6</accession>
<dbReference type="PRINTS" id="PR00171">
    <property type="entry name" value="SUGRTRNSPORT"/>
</dbReference>
<dbReference type="SUPFAM" id="SSF103473">
    <property type="entry name" value="MFS general substrate transporter"/>
    <property type="match status" value="1"/>
</dbReference>
<dbReference type="InterPro" id="IPR005829">
    <property type="entry name" value="Sugar_transporter_CS"/>
</dbReference>
<feature type="transmembrane region" description="Helical" evidence="9">
    <location>
        <begin position="261"/>
        <end position="284"/>
    </location>
</feature>
<dbReference type="Gene3D" id="1.20.1250.20">
    <property type="entry name" value="MFS general substrate transporter like domains"/>
    <property type="match status" value="2"/>
</dbReference>
<feature type="transmembrane region" description="Helical" evidence="9">
    <location>
        <begin position="191"/>
        <end position="214"/>
    </location>
</feature>
<feature type="transmembrane region" description="Helical" evidence="9">
    <location>
        <begin position="88"/>
        <end position="108"/>
    </location>
</feature>
<evidence type="ECO:0000259" key="10">
    <source>
        <dbReference type="PROSITE" id="PS50850"/>
    </source>
</evidence>
<keyword evidence="7 9" id="KW-0472">Membrane</keyword>
<keyword evidence="5 9" id="KW-0812">Transmembrane</keyword>
<dbReference type="InterPro" id="IPR020846">
    <property type="entry name" value="MFS_dom"/>
</dbReference>
<keyword evidence="12" id="KW-1185">Reference proteome</keyword>
<dbReference type="PANTHER" id="PTHR48023:SF4">
    <property type="entry name" value="D-XYLOSE-PROTON SYMPORTER-LIKE 2"/>
    <property type="match status" value="1"/>
</dbReference>
<evidence type="ECO:0000256" key="7">
    <source>
        <dbReference type="ARBA" id="ARBA00023136"/>
    </source>
</evidence>
<comment type="caution">
    <text evidence="11">The sequence shown here is derived from an EMBL/GenBank/DDBJ whole genome shotgun (WGS) entry which is preliminary data.</text>
</comment>
<feature type="transmembrane region" description="Helical" evidence="9">
    <location>
        <begin position="120"/>
        <end position="145"/>
    </location>
</feature>
<dbReference type="Proteomes" id="UP000019275">
    <property type="component" value="Unassembled WGS sequence"/>
</dbReference>
<evidence type="ECO:0000256" key="1">
    <source>
        <dbReference type="ARBA" id="ARBA00004651"/>
    </source>
</evidence>
<dbReference type="InterPro" id="IPR047984">
    <property type="entry name" value="XylE-like"/>
</dbReference>
<feature type="transmembrane region" description="Helical" evidence="9">
    <location>
        <begin position="157"/>
        <end position="179"/>
    </location>
</feature>
<feature type="transmembrane region" description="Helical" evidence="9">
    <location>
        <begin position="335"/>
        <end position="355"/>
    </location>
</feature>
<dbReference type="CDD" id="cd17359">
    <property type="entry name" value="MFS_XylE_like"/>
    <property type="match status" value="1"/>
</dbReference>
<evidence type="ECO:0000256" key="8">
    <source>
        <dbReference type="RuleBase" id="RU003346"/>
    </source>
</evidence>
<dbReference type="InterPro" id="IPR005828">
    <property type="entry name" value="MFS_sugar_transport-like"/>
</dbReference>
<dbReference type="RefSeq" id="WP_034646409.1">
    <property type="nucleotide sequence ID" value="NZ_ARZX01000019.1"/>
</dbReference>
<feature type="transmembrane region" description="Helical" evidence="9">
    <location>
        <begin position="433"/>
        <end position="454"/>
    </location>
</feature>
<evidence type="ECO:0000313" key="11">
    <source>
        <dbReference type="EMBL" id="EWH12673.1"/>
    </source>
</evidence>
<name>A0ABN0RLK6_9FLAO</name>
<comment type="subcellular location">
    <subcellularLocation>
        <location evidence="1">Cell membrane</location>
        <topology evidence="1">Multi-pass membrane protein</topology>
    </subcellularLocation>
</comment>
<dbReference type="PROSITE" id="PS00216">
    <property type="entry name" value="SUGAR_TRANSPORT_1"/>
    <property type="match status" value="1"/>
</dbReference>
<feature type="transmembrane region" description="Helical" evidence="9">
    <location>
        <begin position="304"/>
        <end position="323"/>
    </location>
</feature>
<keyword evidence="4" id="KW-1003">Cell membrane</keyword>
<organism evidence="11 12">
    <name type="scientific">Cellulophaga geojensis KL-A</name>
    <dbReference type="NCBI Taxonomy" id="1328323"/>
    <lineage>
        <taxon>Bacteria</taxon>
        <taxon>Pseudomonadati</taxon>
        <taxon>Bacteroidota</taxon>
        <taxon>Flavobacteriia</taxon>
        <taxon>Flavobacteriales</taxon>
        <taxon>Flavobacteriaceae</taxon>
        <taxon>Cellulophaga</taxon>
    </lineage>
</organism>